<dbReference type="Proteomes" id="UP000014570">
    <property type="component" value="Unassembled WGS sequence"/>
</dbReference>
<organism evidence="1 2">
    <name type="scientific">Leptospira borgpetersenii serovar Javanica str. UI 09931</name>
    <dbReference type="NCBI Taxonomy" id="1049767"/>
    <lineage>
        <taxon>Bacteria</taxon>
        <taxon>Pseudomonadati</taxon>
        <taxon>Spirochaetota</taxon>
        <taxon>Spirochaetia</taxon>
        <taxon>Leptospirales</taxon>
        <taxon>Leptospiraceae</taxon>
        <taxon>Leptospira</taxon>
    </lineage>
</organism>
<proteinExistence type="predicted"/>
<comment type="caution">
    <text evidence="1">The sequence shown here is derived from an EMBL/GenBank/DDBJ whole genome shotgun (WGS) entry which is preliminary data.</text>
</comment>
<gene>
    <name evidence="1" type="ORF">LEP1GSC103_3832</name>
</gene>
<name>A0AAV3JG77_LEPBO</name>
<sequence>MEKRKYLVFKTPDHVLSRIQQKGFKYGFDINILCNRQLLYKTKNKFEPENTFELSSKKKSEISVQPE</sequence>
<accession>A0AAV3JG77</accession>
<dbReference type="EMBL" id="AHNP02000003">
    <property type="protein sequence ID" value="EPG59651.1"/>
    <property type="molecule type" value="Genomic_DNA"/>
</dbReference>
<reference evidence="1 2" key="1">
    <citation type="submission" date="2013-04" db="EMBL/GenBank/DDBJ databases">
        <authorList>
            <person name="Harkins D.M."/>
            <person name="Durkin A.S."/>
            <person name="Brinkac L.M."/>
            <person name="Haft D.H."/>
            <person name="Selengut J.D."/>
            <person name="Sanka R."/>
            <person name="DePew J."/>
            <person name="Purushe J."/>
            <person name="Chanthongthip A."/>
            <person name="Lattana O."/>
            <person name="Phetsouvanh R."/>
            <person name="Newton P.N."/>
            <person name="Vinetz J.M."/>
            <person name="Sutton G.G."/>
            <person name="Nierman W.C."/>
            <person name="Fouts D.E."/>
        </authorList>
    </citation>
    <scope>NUCLEOTIDE SEQUENCE [LARGE SCALE GENOMIC DNA]</scope>
    <source>
        <strain evidence="1 2">UI 09931</strain>
    </source>
</reference>
<evidence type="ECO:0000313" key="1">
    <source>
        <dbReference type="EMBL" id="EPG59651.1"/>
    </source>
</evidence>
<protein>
    <submittedName>
        <fullName evidence="1">Uncharacterized protein</fullName>
    </submittedName>
</protein>
<dbReference type="AlphaFoldDB" id="A0AAV3JG77"/>
<evidence type="ECO:0000313" key="2">
    <source>
        <dbReference type="Proteomes" id="UP000014570"/>
    </source>
</evidence>